<dbReference type="Gene3D" id="2.30.42.10">
    <property type="match status" value="1"/>
</dbReference>
<evidence type="ECO:0000313" key="5">
    <source>
        <dbReference type="EMBL" id="SIS13698.1"/>
    </source>
</evidence>
<sequence length="360" mass="38151">MDGTNSTRRRFLAVVGSGVMASFAGCSSRPVFGASSGPNTTETDDETKQRNSTTELFQRTVDSVTLARVFGVADPITGEDGESQGQGSGSSRGIHTLSRTITSEAVAKRSISSIPPVSGRAPSSSVPTSSLALPFSRSRRCPKLRRHCRSARPRHRLGKTSSQSATRSASRDRCHAALLVASVGTTESANGCFDSECRSDRRRVEPRQQWGPLVDLDGDVVGVVSAGSSNNIGFAVSSALSNRVIPPLIETGTYRHPFMGISTIPVDPLVANANDLSEVDGVLVTDIDDDGPTSDILQCSADTVERRGESVPVGGDVIVELDGDPIPDRNAFTAFWRSRPAPTRRFPSESVVMGPPIPSV</sequence>
<keyword evidence="2" id="KW-0645">Protease</keyword>
<evidence type="ECO:0000256" key="4">
    <source>
        <dbReference type="SAM" id="MobiDB-lite"/>
    </source>
</evidence>
<keyword evidence="3" id="KW-0378">Hydrolase</keyword>
<organism evidence="5 6">
    <name type="scientific">Natronorubrum thiooxidans</name>
    <dbReference type="NCBI Taxonomy" id="308853"/>
    <lineage>
        <taxon>Archaea</taxon>
        <taxon>Methanobacteriati</taxon>
        <taxon>Methanobacteriota</taxon>
        <taxon>Stenosarchaea group</taxon>
        <taxon>Halobacteria</taxon>
        <taxon>Halobacteriales</taxon>
        <taxon>Natrialbaceae</taxon>
        <taxon>Natronorubrum</taxon>
    </lineage>
</organism>
<evidence type="ECO:0000313" key="6">
    <source>
        <dbReference type="Proteomes" id="UP000185936"/>
    </source>
</evidence>
<dbReference type="PANTHER" id="PTHR43343">
    <property type="entry name" value="PEPTIDASE S12"/>
    <property type="match status" value="1"/>
</dbReference>
<dbReference type="PROSITE" id="PS51318">
    <property type="entry name" value="TAT"/>
    <property type="match status" value="1"/>
</dbReference>
<evidence type="ECO:0000256" key="3">
    <source>
        <dbReference type="ARBA" id="ARBA00022801"/>
    </source>
</evidence>
<evidence type="ECO:0000256" key="1">
    <source>
        <dbReference type="ARBA" id="ARBA00010541"/>
    </source>
</evidence>
<dbReference type="PANTHER" id="PTHR43343:SF3">
    <property type="entry name" value="PROTEASE DO-LIKE 8, CHLOROPLASTIC"/>
    <property type="match status" value="1"/>
</dbReference>
<feature type="region of interest" description="Disordered" evidence="4">
    <location>
        <begin position="75"/>
        <end position="132"/>
    </location>
</feature>
<evidence type="ECO:0000256" key="2">
    <source>
        <dbReference type="ARBA" id="ARBA00022670"/>
    </source>
</evidence>
<accession>A0A1N7GMJ5</accession>
<dbReference type="AlphaFoldDB" id="A0A1N7GMJ5"/>
<gene>
    <name evidence="5" type="ORF">SAMN05421752_11382</name>
</gene>
<dbReference type="Proteomes" id="UP000185936">
    <property type="component" value="Unassembled WGS sequence"/>
</dbReference>
<feature type="region of interest" description="Disordered" evidence="4">
    <location>
        <begin position="28"/>
        <end position="53"/>
    </location>
</feature>
<dbReference type="InterPro" id="IPR051201">
    <property type="entry name" value="Chloro_Bact_Ser_Proteases"/>
</dbReference>
<dbReference type="InterPro" id="IPR036034">
    <property type="entry name" value="PDZ_sf"/>
</dbReference>
<dbReference type="STRING" id="308853.SAMN05421752_11382"/>
<feature type="compositionally biased region" description="Polar residues" evidence="4">
    <location>
        <begin position="110"/>
        <end position="131"/>
    </location>
</feature>
<keyword evidence="6" id="KW-1185">Reference proteome</keyword>
<dbReference type="EMBL" id="FTNR01000013">
    <property type="protein sequence ID" value="SIS13698.1"/>
    <property type="molecule type" value="Genomic_DNA"/>
</dbReference>
<protein>
    <submittedName>
        <fullName evidence="5">Uncharacterized protein</fullName>
    </submittedName>
</protein>
<proteinExistence type="inferred from homology"/>
<comment type="similarity">
    <text evidence="1">Belongs to the peptidase S1C family.</text>
</comment>
<dbReference type="GO" id="GO:0006508">
    <property type="term" value="P:proteolysis"/>
    <property type="evidence" value="ECO:0007669"/>
    <property type="project" value="UniProtKB-KW"/>
</dbReference>
<dbReference type="GO" id="GO:0008233">
    <property type="term" value="F:peptidase activity"/>
    <property type="evidence" value="ECO:0007669"/>
    <property type="project" value="UniProtKB-KW"/>
</dbReference>
<dbReference type="Gene3D" id="2.40.10.10">
    <property type="entry name" value="Trypsin-like serine proteases"/>
    <property type="match status" value="1"/>
</dbReference>
<feature type="region of interest" description="Disordered" evidence="4">
    <location>
        <begin position="144"/>
        <end position="169"/>
    </location>
</feature>
<name>A0A1N7GMJ5_9EURY</name>
<dbReference type="SUPFAM" id="SSF50494">
    <property type="entry name" value="Trypsin-like serine proteases"/>
    <property type="match status" value="1"/>
</dbReference>
<dbReference type="InterPro" id="IPR043504">
    <property type="entry name" value="Peptidase_S1_PA_chymotrypsin"/>
</dbReference>
<reference evidence="6" key="1">
    <citation type="submission" date="2017-01" db="EMBL/GenBank/DDBJ databases">
        <authorList>
            <person name="Varghese N."/>
            <person name="Submissions S."/>
        </authorList>
    </citation>
    <scope>NUCLEOTIDE SEQUENCE [LARGE SCALE GENOMIC DNA]</scope>
    <source>
        <strain evidence="6">type strain: HArc-</strain>
    </source>
</reference>
<feature type="compositionally biased region" description="Basic residues" evidence="4">
    <location>
        <begin position="144"/>
        <end position="158"/>
    </location>
</feature>
<dbReference type="InterPro" id="IPR009003">
    <property type="entry name" value="Peptidase_S1_PA"/>
</dbReference>
<dbReference type="InterPro" id="IPR006311">
    <property type="entry name" value="TAT_signal"/>
</dbReference>